<dbReference type="InterPro" id="IPR025654">
    <property type="entry name" value="PEX2/10"/>
</dbReference>
<name>A0A139WIP5_TRICA</name>
<evidence type="ECO:0000256" key="8">
    <source>
        <dbReference type="ARBA" id="ARBA00022771"/>
    </source>
</evidence>
<evidence type="ECO:0000256" key="17">
    <source>
        <dbReference type="ARBA" id="ARBA00034523"/>
    </source>
</evidence>
<organism evidence="21 22">
    <name type="scientific">Tribolium castaneum</name>
    <name type="common">Red flour beetle</name>
    <dbReference type="NCBI Taxonomy" id="7070"/>
    <lineage>
        <taxon>Eukaryota</taxon>
        <taxon>Metazoa</taxon>
        <taxon>Ecdysozoa</taxon>
        <taxon>Arthropoda</taxon>
        <taxon>Hexapoda</taxon>
        <taxon>Insecta</taxon>
        <taxon>Pterygota</taxon>
        <taxon>Neoptera</taxon>
        <taxon>Endopterygota</taxon>
        <taxon>Coleoptera</taxon>
        <taxon>Polyphaga</taxon>
        <taxon>Cucujiformia</taxon>
        <taxon>Tenebrionidae</taxon>
        <taxon>Tenebrionidae incertae sedis</taxon>
        <taxon>Tribolium</taxon>
    </lineage>
</organism>
<evidence type="ECO:0000256" key="4">
    <source>
        <dbReference type="ARBA" id="ARBA00022448"/>
    </source>
</evidence>
<keyword evidence="4" id="KW-0813">Transport</keyword>
<keyword evidence="13 19" id="KW-0472">Membrane</keyword>
<dbReference type="EMBL" id="KQ971341">
    <property type="protein sequence ID" value="KYB27725.1"/>
    <property type="molecule type" value="Genomic_DNA"/>
</dbReference>
<comment type="subcellular location">
    <subcellularLocation>
        <location evidence="1">Peroxisome membrane</location>
        <topology evidence="1">Multi-pass membrane protein</topology>
    </subcellularLocation>
</comment>
<evidence type="ECO:0000259" key="20">
    <source>
        <dbReference type="PROSITE" id="PS50089"/>
    </source>
</evidence>
<dbReference type="SUPFAM" id="SSF57850">
    <property type="entry name" value="RING/U-box"/>
    <property type="match status" value="1"/>
</dbReference>
<evidence type="ECO:0000256" key="7">
    <source>
        <dbReference type="ARBA" id="ARBA00022723"/>
    </source>
</evidence>
<evidence type="ECO:0000256" key="18">
    <source>
        <dbReference type="PROSITE-ProRule" id="PRU00175"/>
    </source>
</evidence>
<feature type="transmembrane region" description="Helical" evidence="19">
    <location>
        <begin position="113"/>
        <end position="133"/>
    </location>
</feature>
<comment type="catalytic activity">
    <reaction evidence="16">
        <text>[E2 ubiquitin-conjugating enzyme]-S-ubiquitinyl-L-cysteine + [acceptor protein]-L-cysteine = [E2 ubiquitin-conjugating enzyme]-L-cysteine + [acceptor protein]-S-ubiquitinyl-L-cysteine.</text>
        <dbReference type="EC" id="2.3.2.36"/>
    </reaction>
</comment>
<dbReference type="InParanoid" id="A0A139WIP5"/>
<dbReference type="PANTHER" id="PTHR48178:SF1">
    <property type="entry name" value="PEROXISOME BIOGENESIS FACTOR 2"/>
    <property type="match status" value="1"/>
</dbReference>
<reference evidence="21 22" key="2">
    <citation type="journal article" date="2010" name="Nucleic Acids Res.">
        <title>BeetleBase in 2010: revisions to provide comprehensive genomic information for Tribolium castaneum.</title>
        <authorList>
            <person name="Kim H.S."/>
            <person name="Murphy T."/>
            <person name="Xia J."/>
            <person name="Caragea D."/>
            <person name="Park Y."/>
            <person name="Beeman R.W."/>
            <person name="Lorenzen M.D."/>
            <person name="Butcher S."/>
            <person name="Manak J.R."/>
            <person name="Brown S.J."/>
        </authorList>
    </citation>
    <scope>GENOME REANNOTATION</scope>
    <source>
        <strain evidence="21 22">Georgia GA2</strain>
    </source>
</reference>
<evidence type="ECO:0000256" key="13">
    <source>
        <dbReference type="ARBA" id="ARBA00023136"/>
    </source>
</evidence>
<evidence type="ECO:0000256" key="5">
    <source>
        <dbReference type="ARBA" id="ARBA00022679"/>
    </source>
</evidence>
<dbReference type="InterPro" id="IPR001841">
    <property type="entry name" value="Znf_RING"/>
</dbReference>
<dbReference type="EC" id="2.3.2.36" evidence="17"/>
<proteinExistence type="inferred from homology"/>
<feature type="transmembrane region" description="Helical" evidence="19">
    <location>
        <begin position="170"/>
        <end position="188"/>
    </location>
</feature>
<keyword evidence="9" id="KW-0833">Ubl conjugation pathway</keyword>
<dbReference type="PROSITE" id="PS50089">
    <property type="entry name" value="ZF_RING_2"/>
    <property type="match status" value="1"/>
</dbReference>
<dbReference type="FunCoup" id="A0A139WIP5">
    <property type="interactions" value="901"/>
</dbReference>
<evidence type="ECO:0000313" key="21">
    <source>
        <dbReference type="EMBL" id="KYB27725.1"/>
    </source>
</evidence>
<dbReference type="OrthoDB" id="1701437at2759"/>
<dbReference type="Pfam" id="PF04757">
    <property type="entry name" value="Pex2_Pex12"/>
    <property type="match status" value="1"/>
</dbReference>
<evidence type="ECO:0000256" key="1">
    <source>
        <dbReference type="ARBA" id="ARBA00004585"/>
    </source>
</evidence>
<evidence type="ECO:0000256" key="12">
    <source>
        <dbReference type="ARBA" id="ARBA00022989"/>
    </source>
</evidence>
<dbReference type="AlphaFoldDB" id="A0A139WIP5"/>
<dbReference type="InterPro" id="IPR013083">
    <property type="entry name" value="Znf_RING/FYVE/PHD"/>
</dbReference>
<dbReference type="STRING" id="7070.A0A139WIP5"/>
<dbReference type="InterPro" id="IPR006845">
    <property type="entry name" value="Pex_N"/>
</dbReference>
<dbReference type="GO" id="GO:0005778">
    <property type="term" value="C:peroxisomal membrane"/>
    <property type="evidence" value="ECO:0007669"/>
    <property type="project" value="UniProtKB-SubCell"/>
</dbReference>
<dbReference type="GO" id="GO:0061630">
    <property type="term" value="F:ubiquitin protein ligase activity"/>
    <property type="evidence" value="ECO:0007669"/>
    <property type="project" value="UniProtKB-EC"/>
</dbReference>
<dbReference type="OMA" id="WHGLMEL"/>
<comment type="similarity">
    <text evidence="3">Belongs to the pex2/pex10/pex12 family.</text>
</comment>
<keyword evidence="7" id="KW-0479">Metal-binding</keyword>
<dbReference type="Gene3D" id="3.30.40.10">
    <property type="entry name" value="Zinc/RING finger domain, C3HC4 (zinc finger)"/>
    <property type="match status" value="1"/>
</dbReference>
<evidence type="ECO:0000256" key="19">
    <source>
        <dbReference type="SAM" id="Phobius"/>
    </source>
</evidence>
<evidence type="ECO:0000256" key="9">
    <source>
        <dbReference type="ARBA" id="ARBA00022786"/>
    </source>
</evidence>
<evidence type="ECO:0000256" key="3">
    <source>
        <dbReference type="ARBA" id="ARBA00008704"/>
    </source>
</evidence>
<keyword evidence="12 19" id="KW-1133">Transmembrane helix</keyword>
<comment type="pathway">
    <text evidence="2">Protein modification; protein ubiquitination.</text>
</comment>
<accession>A0A139WIP5</accession>
<feature type="domain" description="RING-type" evidence="20">
    <location>
        <begin position="221"/>
        <end position="261"/>
    </location>
</feature>
<dbReference type="GO" id="GO:0008270">
    <property type="term" value="F:zinc ion binding"/>
    <property type="evidence" value="ECO:0007669"/>
    <property type="project" value="UniProtKB-KW"/>
</dbReference>
<dbReference type="SMART" id="SM00184">
    <property type="entry name" value="RING"/>
    <property type="match status" value="1"/>
</dbReference>
<dbReference type="PANTHER" id="PTHR48178">
    <property type="entry name" value="PEROXISOME BIOGENESIS FACTOR 2"/>
    <property type="match status" value="1"/>
</dbReference>
<keyword evidence="8 18" id="KW-0863">Zinc-finger</keyword>
<protein>
    <recommendedName>
        <fullName evidence="17">RING-type E3 ubiquitin transferase (cysteine targeting)</fullName>
        <ecNumber evidence="17">2.3.2.36</ecNumber>
    </recommendedName>
    <alternativeName>
        <fullName evidence="15">Peroxin-2</fullName>
    </alternativeName>
</protein>
<reference evidence="21 22" key="1">
    <citation type="journal article" date="2008" name="Nature">
        <title>The genome of the model beetle and pest Tribolium castaneum.</title>
        <authorList>
            <consortium name="Tribolium Genome Sequencing Consortium"/>
            <person name="Richards S."/>
            <person name="Gibbs R.A."/>
            <person name="Weinstock G.M."/>
            <person name="Brown S.J."/>
            <person name="Denell R."/>
            <person name="Beeman R.W."/>
            <person name="Gibbs R."/>
            <person name="Beeman R.W."/>
            <person name="Brown S.J."/>
            <person name="Bucher G."/>
            <person name="Friedrich M."/>
            <person name="Grimmelikhuijzen C.J."/>
            <person name="Klingler M."/>
            <person name="Lorenzen M."/>
            <person name="Richards S."/>
            <person name="Roth S."/>
            <person name="Schroder R."/>
            <person name="Tautz D."/>
            <person name="Zdobnov E.M."/>
            <person name="Muzny D."/>
            <person name="Gibbs R.A."/>
            <person name="Weinstock G.M."/>
            <person name="Attaway T."/>
            <person name="Bell S."/>
            <person name="Buhay C.J."/>
            <person name="Chandrabose M.N."/>
            <person name="Chavez D."/>
            <person name="Clerk-Blankenburg K.P."/>
            <person name="Cree A."/>
            <person name="Dao M."/>
            <person name="Davis C."/>
            <person name="Chacko J."/>
            <person name="Dinh H."/>
            <person name="Dugan-Rocha S."/>
            <person name="Fowler G."/>
            <person name="Garner T.T."/>
            <person name="Garnes J."/>
            <person name="Gnirke A."/>
            <person name="Hawes A."/>
            <person name="Hernandez J."/>
            <person name="Hines S."/>
            <person name="Holder M."/>
            <person name="Hume J."/>
            <person name="Jhangiani S.N."/>
            <person name="Joshi V."/>
            <person name="Khan Z.M."/>
            <person name="Jackson L."/>
            <person name="Kovar C."/>
            <person name="Kowis A."/>
            <person name="Lee S."/>
            <person name="Lewis L.R."/>
            <person name="Margolis J."/>
            <person name="Morgan M."/>
            <person name="Nazareth L.V."/>
            <person name="Nguyen N."/>
            <person name="Okwuonu G."/>
            <person name="Parker D."/>
            <person name="Richards S."/>
            <person name="Ruiz S.J."/>
            <person name="Santibanez J."/>
            <person name="Savard J."/>
            <person name="Scherer S.E."/>
            <person name="Schneider B."/>
            <person name="Sodergren E."/>
            <person name="Tautz D."/>
            <person name="Vattahil S."/>
            <person name="Villasana D."/>
            <person name="White C.S."/>
            <person name="Wright R."/>
            <person name="Park Y."/>
            <person name="Beeman R.W."/>
            <person name="Lord J."/>
            <person name="Oppert B."/>
            <person name="Lorenzen M."/>
            <person name="Brown S."/>
            <person name="Wang L."/>
            <person name="Savard J."/>
            <person name="Tautz D."/>
            <person name="Richards S."/>
            <person name="Weinstock G."/>
            <person name="Gibbs R.A."/>
            <person name="Liu Y."/>
            <person name="Worley K."/>
            <person name="Weinstock G."/>
            <person name="Elsik C.G."/>
            <person name="Reese J.T."/>
            <person name="Elhaik E."/>
            <person name="Landan G."/>
            <person name="Graur D."/>
            <person name="Arensburger P."/>
            <person name="Atkinson P."/>
            <person name="Beeman R.W."/>
            <person name="Beidler J."/>
            <person name="Brown S.J."/>
            <person name="Demuth J.P."/>
            <person name="Drury D.W."/>
            <person name="Du Y.Z."/>
            <person name="Fujiwara H."/>
            <person name="Lorenzen M."/>
            <person name="Maselli V."/>
            <person name="Osanai M."/>
            <person name="Park Y."/>
            <person name="Robertson H.M."/>
            <person name="Tu Z."/>
            <person name="Wang J.J."/>
            <person name="Wang S."/>
            <person name="Richards S."/>
            <person name="Song H."/>
            <person name="Zhang L."/>
            <person name="Sodergren E."/>
            <person name="Werner D."/>
            <person name="Stanke M."/>
            <person name="Morgenstern B."/>
            <person name="Solovyev V."/>
            <person name="Kosarev P."/>
            <person name="Brown G."/>
            <person name="Chen H.C."/>
            <person name="Ermolaeva O."/>
            <person name="Hlavina W."/>
            <person name="Kapustin Y."/>
            <person name="Kiryutin B."/>
            <person name="Kitts P."/>
            <person name="Maglott D."/>
            <person name="Pruitt K."/>
            <person name="Sapojnikov V."/>
            <person name="Souvorov A."/>
            <person name="Mackey A.J."/>
            <person name="Waterhouse R.M."/>
            <person name="Wyder S."/>
            <person name="Zdobnov E.M."/>
            <person name="Zdobnov E.M."/>
            <person name="Wyder S."/>
            <person name="Kriventseva E.V."/>
            <person name="Kadowaki T."/>
            <person name="Bork P."/>
            <person name="Aranda M."/>
            <person name="Bao R."/>
            <person name="Beermann A."/>
            <person name="Berns N."/>
            <person name="Bolognesi R."/>
            <person name="Bonneton F."/>
            <person name="Bopp D."/>
            <person name="Brown S.J."/>
            <person name="Bucher G."/>
            <person name="Butts T."/>
            <person name="Chaumot A."/>
            <person name="Denell R.E."/>
            <person name="Ferrier D.E."/>
            <person name="Friedrich M."/>
            <person name="Gordon C.M."/>
            <person name="Jindra M."/>
            <person name="Klingler M."/>
            <person name="Lan Q."/>
            <person name="Lattorff H.M."/>
            <person name="Laudet V."/>
            <person name="von Levetsow C."/>
            <person name="Liu Z."/>
            <person name="Lutz R."/>
            <person name="Lynch J.A."/>
            <person name="da Fonseca R.N."/>
            <person name="Posnien N."/>
            <person name="Reuter R."/>
            <person name="Roth S."/>
            <person name="Savard J."/>
            <person name="Schinko J.B."/>
            <person name="Schmitt C."/>
            <person name="Schoppmeier M."/>
            <person name="Schroder R."/>
            <person name="Shippy T.D."/>
            <person name="Simonnet F."/>
            <person name="Marques-Souza H."/>
            <person name="Tautz D."/>
            <person name="Tomoyasu Y."/>
            <person name="Trauner J."/>
            <person name="Van der Zee M."/>
            <person name="Vervoort M."/>
            <person name="Wittkopp N."/>
            <person name="Wimmer E.A."/>
            <person name="Yang X."/>
            <person name="Jones A.K."/>
            <person name="Sattelle D.B."/>
            <person name="Ebert P.R."/>
            <person name="Nelson D."/>
            <person name="Scott J.G."/>
            <person name="Beeman R.W."/>
            <person name="Muthukrishnan S."/>
            <person name="Kramer K.J."/>
            <person name="Arakane Y."/>
            <person name="Beeman R.W."/>
            <person name="Zhu Q."/>
            <person name="Hogenkamp D."/>
            <person name="Dixit R."/>
            <person name="Oppert B."/>
            <person name="Jiang H."/>
            <person name="Zou Z."/>
            <person name="Marshall J."/>
            <person name="Elpidina E."/>
            <person name="Vinokurov K."/>
            <person name="Oppert C."/>
            <person name="Zou Z."/>
            <person name="Evans J."/>
            <person name="Lu Z."/>
            <person name="Zhao P."/>
            <person name="Sumathipala N."/>
            <person name="Altincicek B."/>
            <person name="Vilcinskas A."/>
            <person name="Williams M."/>
            <person name="Hultmark D."/>
            <person name="Hetru C."/>
            <person name="Jiang H."/>
            <person name="Grimmelikhuijzen C.J."/>
            <person name="Hauser F."/>
            <person name="Cazzamali G."/>
            <person name="Williamson M."/>
            <person name="Park Y."/>
            <person name="Li B."/>
            <person name="Tanaka Y."/>
            <person name="Predel R."/>
            <person name="Neupert S."/>
            <person name="Schachtner J."/>
            <person name="Verleyen P."/>
            <person name="Raible F."/>
            <person name="Bork P."/>
            <person name="Friedrich M."/>
            <person name="Walden K.K."/>
            <person name="Robertson H.M."/>
            <person name="Angeli S."/>
            <person name="Foret S."/>
            <person name="Bucher G."/>
            <person name="Schuetz S."/>
            <person name="Maleszka R."/>
            <person name="Wimmer E.A."/>
            <person name="Beeman R.W."/>
            <person name="Lorenzen M."/>
            <person name="Tomoyasu Y."/>
            <person name="Miller S.C."/>
            <person name="Grossmann D."/>
            <person name="Bucher G."/>
        </authorList>
    </citation>
    <scope>NUCLEOTIDE SEQUENCE [LARGE SCALE GENOMIC DNA]</scope>
    <source>
        <strain evidence="21 22">Georgia GA2</strain>
    </source>
</reference>
<evidence type="ECO:0000256" key="11">
    <source>
        <dbReference type="ARBA" id="ARBA00022927"/>
    </source>
</evidence>
<keyword evidence="5" id="KW-0808">Transferase</keyword>
<evidence type="ECO:0000256" key="16">
    <source>
        <dbReference type="ARBA" id="ARBA00034438"/>
    </source>
</evidence>
<evidence type="ECO:0000256" key="15">
    <source>
        <dbReference type="ARBA" id="ARBA00032511"/>
    </source>
</evidence>
<dbReference type="InterPro" id="IPR017907">
    <property type="entry name" value="Znf_RING_CS"/>
</dbReference>
<evidence type="ECO:0000256" key="6">
    <source>
        <dbReference type="ARBA" id="ARBA00022692"/>
    </source>
</evidence>
<dbReference type="PROSITE" id="PS00518">
    <property type="entry name" value="ZF_RING_1"/>
    <property type="match status" value="1"/>
</dbReference>
<evidence type="ECO:0000256" key="14">
    <source>
        <dbReference type="ARBA" id="ARBA00023140"/>
    </source>
</evidence>
<sequence>MSNDKLLRVTQMNAIFLDNEIYKALMRILHETSRFLPPGYIAPIEPELGLIVRLALLKNSVCRNESTFGQQLLSIKYSNMSNFKKILYLFGNCFDYVKHRLEFWKPSHKVNTFMFKIHMVLVLLNFINMSIFLRRGVKPLLIERCLGLNQEYSTKTAPRHFEAKYLSRELLWNGFIDVLIHIIPLINYHKIKRTMRHFNPFHKKPTYVVLNSRTMTMHSKCAHCGENPILPHHMGCAHVFCYVCLKGNQTADSKYECPICEHRNPNVLCDKVSVIS</sequence>
<dbReference type="Proteomes" id="UP000007266">
    <property type="component" value="Linkage group 5"/>
</dbReference>
<dbReference type="KEGG" id="tca:103313393"/>
<keyword evidence="6 19" id="KW-0812">Transmembrane</keyword>
<dbReference type="GO" id="GO:0016558">
    <property type="term" value="P:protein import into peroxisome matrix"/>
    <property type="evidence" value="ECO:0007669"/>
    <property type="project" value="InterPro"/>
</dbReference>
<gene>
    <name evidence="21" type="primary">AUGUSTUS-3.0.2_32995</name>
    <name evidence="21" type="ORF">TcasGA2_TC032995</name>
</gene>
<evidence type="ECO:0000256" key="2">
    <source>
        <dbReference type="ARBA" id="ARBA00004906"/>
    </source>
</evidence>
<keyword evidence="11" id="KW-0653">Protein transport</keyword>
<evidence type="ECO:0000313" key="22">
    <source>
        <dbReference type="Proteomes" id="UP000007266"/>
    </source>
</evidence>
<keyword evidence="10" id="KW-0862">Zinc</keyword>
<evidence type="ECO:0000256" key="10">
    <source>
        <dbReference type="ARBA" id="ARBA00022833"/>
    </source>
</evidence>
<keyword evidence="14" id="KW-0576">Peroxisome</keyword>
<keyword evidence="22" id="KW-1185">Reference proteome</keyword>